<evidence type="ECO:0000313" key="1">
    <source>
        <dbReference type="EMBL" id="CUS32124.1"/>
    </source>
</evidence>
<dbReference type="AlphaFoldDB" id="A0A0S4L333"/>
<dbReference type="Proteomes" id="UP000198736">
    <property type="component" value="Unassembled WGS sequence"/>
</dbReference>
<dbReference type="EMBL" id="CZPZ01000001">
    <property type="protein sequence ID" value="CUS32124.1"/>
    <property type="molecule type" value="Genomic_DNA"/>
</dbReference>
<protein>
    <submittedName>
        <fullName evidence="1">Uncharacterized protein</fullName>
    </submittedName>
</protein>
<proteinExistence type="predicted"/>
<accession>A0A0S4L333</accession>
<keyword evidence="2" id="KW-1185">Reference proteome</keyword>
<reference evidence="2" key="1">
    <citation type="submission" date="2015-10" db="EMBL/GenBank/DDBJ databases">
        <authorList>
            <person name="Luecker S."/>
            <person name="Luecker S."/>
        </authorList>
    </citation>
    <scope>NUCLEOTIDE SEQUENCE [LARGE SCALE GENOMIC DNA]</scope>
</reference>
<sequence length="66" mass="7316">MIMVLALCEPGDRVGSTIIQNHMQYRAARAVPVAQSEKRDAAGQICAGNITSEKEVRPYEREGVHY</sequence>
<gene>
    <name evidence="1" type="ORF">COMA2_10467</name>
</gene>
<dbReference type="STRING" id="1742973.COMA2_10467"/>
<evidence type="ECO:0000313" key="2">
    <source>
        <dbReference type="Proteomes" id="UP000198736"/>
    </source>
</evidence>
<name>A0A0S4L333_9BACT</name>
<organism evidence="1 2">
    <name type="scientific">Candidatus Nitrospira nitrificans</name>
    <dbReference type="NCBI Taxonomy" id="1742973"/>
    <lineage>
        <taxon>Bacteria</taxon>
        <taxon>Pseudomonadati</taxon>
        <taxon>Nitrospirota</taxon>
        <taxon>Nitrospiria</taxon>
        <taxon>Nitrospirales</taxon>
        <taxon>Nitrospiraceae</taxon>
        <taxon>Nitrospira</taxon>
    </lineage>
</organism>